<dbReference type="Gene3D" id="3.40.50.300">
    <property type="entry name" value="P-loop containing nucleotide triphosphate hydrolases"/>
    <property type="match status" value="1"/>
</dbReference>
<dbReference type="EMBL" id="CAJOAX010030790">
    <property type="protein sequence ID" value="CAF4244679.1"/>
    <property type="molecule type" value="Genomic_DNA"/>
</dbReference>
<dbReference type="Pfam" id="PF00485">
    <property type="entry name" value="PRK"/>
    <property type="match status" value="1"/>
</dbReference>
<evidence type="ECO:0000313" key="3">
    <source>
        <dbReference type="Proteomes" id="UP000663823"/>
    </source>
</evidence>
<protein>
    <recommendedName>
        <fullName evidence="1">Phosphoribulokinase/uridine kinase domain-containing protein</fullName>
    </recommendedName>
</protein>
<dbReference type="SUPFAM" id="SSF52540">
    <property type="entry name" value="P-loop containing nucleoside triphosphate hydrolases"/>
    <property type="match status" value="1"/>
</dbReference>
<gene>
    <name evidence="2" type="ORF">OTI717_LOCUS40223</name>
</gene>
<proteinExistence type="predicted"/>
<dbReference type="InterPro" id="IPR006083">
    <property type="entry name" value="PRK/URK"/>
</dbReference>
<dbReference type="PRINTS" id="PR00988">
    <property type="entry name" value="URIDINKINASE"/>
</dbReference>
<reference evidence="2" key="1">
    <citation type="submission" date="2021-02" db="EMBL/GenBank/DDBJ databases">
        <authorList>
            <person name="Nowell W R."/>
        </authorList>
    </citation>
    <scope>NUCLEOTIDE SEQUENCE</scope>
</reference>
<organism evidence="2 3">
    <name type="scientific">Rotaria sordida</name>
    <dbReference type="NCBI Taxonomy" id="392033"/>
    <lineage>
        <taxon>Eukaryota</taxon>
        <taxon>Metazoa</taxon>
        <taxon>Spiralia</taxon>
        <taxon>Gnathifera</taxon>
        <taxon>Rotifera</taxon>
        <taxon>Eurotatoria</taxon>
        <taxon>Bdelloidea</taxon>
        <taxon>Philodinida</taxon>
        <taxon>Philodinidae</taxon>
        <taxon>Rotaria</taxon>
    </lineage>
</organism>
<dbReference type="AlphaFoldDB" id="A0A820E8C9"/>
<dbReference type="InterPro" id="IPR027417">
    <property type="entry name" value="P-loop_NTPase"/>
</dbReference>
<comment type="caution">
    <text evidence="2">The sequence shown here is derived from an EMBL/GenBank/DDBJ whole genome shotgun (WGS) entry which is preliminary data.</text>
</comment>
<sequence length="121" mass="14261">VEIPLYNFTTHSRESYKKILYGANVVIFDGIMAFLSKDIRDILDMKVFVDTDADIRLARRLERDIAERGRDIEGVIQQYTRYVKPSYDHYIAPTMTFADLIVPRGEYRMINNFFFLKNITP</sequence>
<feature type="non-terminal residue" evidence="2">
    <location>
        <position position="1"/>
    </location>
</feature>
<dbReference type="GO" id="GO:0016301">
    <property type="term" value="F:kinase activity"/>
    <property type="evidence" value="ECO:0007669"/>
    <property type="project" value="InterPro"/>
</dbReference>
<dbReference type="PANTHER" id="PTHR10285">
    <property type="entry name" value="URIDINE KINASE"/>
    <property type="match status" value="1"/>
</dbReference>
<evidence type="ECO:0000313" key="2">
    <source>
        <dbReference type="EMBL" id="CAF4244679.1"/>
    </source>
</evidence>
<feature type="domain" description="Phosphoribulokinase/uridine kinase" evidence="1">
    <location>
        <begin position="1"/>
        <end position="108"/>
    </location>
</feature>
<dbReference type="Proteomes" id="UP000663823">
    <property type="component" value="Unassembled WGS sequence"/>
</dbReference>
<name>A0A820E8C9_9BILA</name>
<dbReference type="GO" id="GO:0005524">
    <property type="term" value="F:ATP binding"/>
    <property type="evidence" value="ECO:0007669"/>
    <property type="project" value="InterPro"/>
</dbReference>
<evidence type="ECO:0000259" key="1">
    <source>
        <dbReference type="Pfam" id="PF00485"/>
    </source>
</evidence>
<accession>A0A820E8C9</accession>